<sequence>MTPFQPGQADTTSGRMISAGAMMGYSNRLTVYERPADPGARETPDVPPVIGPAGPPGPGDAPDFCAAIIARLLPDLSTSERERLGLRLTKQAAARLDRQWHESIGDRPVLHDPALPAPDVKLALPEVLLSITWPAALMLLADDPVDPTMVALASPVAAVRESALVAMESDAPLRRLSQACEAICHAHLVQTFEGMPPADREQPGAASGREGNKAAPPMGPVSAPTHETATEPALLAALRSGDNQRAIALLAAAALVPAESIGTAISLRSRRGLVSLAWKAGFSMRAAVLLQTELGGFPTCAVLTATADGSCPLSRREMVWQIGFLARKLI</sequence>
<feature type="region of interest" description="Disordered" evidence="1">
    <location>
        <begin position="194"/>
        <end position="227"/>
    </location>
</feature>
<feature type="compositionally biased region" description="Pro residues" evidence="1">
    <location>
        <begin position="45"/>
        <end position="57"/>
    </location>
</feature>
<keyword evidence="3" id="KW-1185">Reference proteome</keyword>
<evidence type="ECO:0000313" key="2">
    <source>
        <dbReference type="EMBL" id="QKE90321.1"/>
    </source>
</evidence>
<dbReference type="AlphaFoldDB" id="A0A6M8HQ09"/>
<feature type="region of interest" description="Disordered" evidence="1">
    <location>
        <begin position="35"/>
        <end position="57"/>
    </location>
</feature>
<gene>
    <name evidence="2" type="ORF">HN018_09980</name>
</gene>
<evidence type="ECO:0000256" key="1">
    <source>
        <dbReference type="SAM" id="MobiDB-lite"/>
    </source>
</evidence>
<dbReference type="Proteomes" id="UP000500767">
    <property type="component" value="Chromosome"/>
</dbReference>
<evidence type="ECO:0000313" key="3">
    <source>
        <dbReference type="Proteomes" id="UP000500767"/>
    </source>
</evidence>
<dbReference type="KEGG" id="lck:HN018_09980"/>
<accession>A0A6M8HQ09</accession>
<organism evidence="2 3">
    <name type="scientific">Lichenicola cladoniae</name>
    <dbReference type="NCBI Taxonomy" id="1484109"/>
    <lineage>
        <taxon>Bacteria</taxon>
        <taxon>Pseudomonadati</taxon>
        <taxon>Pseudomonadota</taxon>
        <taxon>Alphaproteobacteria</taxon>
        <taxon>Acetobacterales</taxon>
        <taxon>Acetobacteraceae</taxon>
        <taxon>Lichenicola</taxon>
    </lineage>
</organism>
<evidence type="ECO:0008006" key="4">
    <source>
        <dbReference type="Google" id="ProtNLM"/>
    </source>
</evidence>
<dbReference type="RefSeq" id="WP_171833997.1">
    <property type="nucleotide sequence ID" value="NZ_CP053708.1"/>
</dbReference>
<dbReference type="EMBL" id="CP053708">
    <property type="protein sequence ID" value="QKE90321.1"/>
    <property type="molecule type" value="Genomic_DNA"/>
</dbReference>
<feature type="compositionally biased region" description="Basic and acidic residues" evidence="1">
    <location>
        <begin position="35"/>
        <end position="44"/>
    </location>
</feature>
<name>A0A6M8HQ09_9PROT</name>
<proteinExistence type="predicted"/>
<protein>
    <recommendedName>
        <fullName evidence="4">DUF2336 domain-containing protein</fullName>
    </recommendedName>
</protein>
<reference evidence="2 3" key="1">
    <citation type="journal article" date="2014" name="World J. Microbiol. Biotechnol.">
        <title>Biodiversity and physiological characteristics of Antarctic and Arctic lichens-associated bacteria.</title>
        <authorList>
            <person name="Lee Y.M."/>
            <person name="Kim E.H."/>
            <person name="Lee H.K."/>
            <person name="Hong S.G."/>
        </authorList>
    </citation>
    <scope>NUCLEOTIDE SEQUENCE [LARGE SCALE GENOMIC DNA]</scope>
    <source>
        <strain evidence="2 3">PAMC 26569</strain>
    </source>
</reference>